<evidence type="ECO:0000313" key="1">
    <source>
        <dbReference type="EMBL" id="WNM67307.1"/>
    </source>
</evidence>
<evidence type="ECO:0008006" key="3">
    <source>
        <dbReference type="Google" id="ProtNLM"/>
    </source>
</evidence>
<name>A0AA96GR36_9CAUD</name>
<reference evidence="1 2" key="1">
    <citation type="submission" date="2023-08" db="EMBL/GenBank/DDBJ databases">
        <authorList>
            <person name="Beyer A.R."/>
            <person name="Brown C."/>
            <person name="Garland D.S."/>
            <person name="Funderburk A."/>
            <person name="Uzochukwu B."/>
            <person name="Ko C."/>
            <person name="Russell D.A."/>
            <person name="Jacobs-Sera D."/>
            <person name="Hatfull G.F."/>
        </authorList>
    </citation>
    <scope>NUCLEOTIDE SEQUENCE [LARGE SCALE GENOMIC DNA]</scope>
</reference>
<protein>
    <recommendedName>
        <fullName evidence="3">DUF1059 domain-containing protein</fullName>
    </recommendedName>
</protein>
<gene>
    <name evidence="1" type="primary">64</name>
    <name evidence="1" type="ORF">SEA_WYBORN_64</name>
</gene>
<accession>A0AA96GR36</accession>
<dbReference type="EMBL" id="OR475274">
    <property type="protein sequence ID" value="WNM67307.1"/>
    <property type="molecule type" value="Genomic_DNA"/>
</dbReference>
<organism evidence="1 2">
    <name type="scientific">Arthrobacter phage Wyborn</name>
    <dbReference type="NCBI Taxonomy" id="3059067"/>
    <lineage>
        <taxon>Viruses</taxon>
        <taxon>Duplodnaviria</taxon>
        <taxon>Heunggongvirae</taxon>
        <taxon>Uroviricota</taxon>
        <taxon>Caudoviricetes</taxon>
        <taxon>Berryhillviridae</taxon>
        <taxon>Sicariusvirus</taxon>
        <taxon>Sicariusvirus wyborn</taxon>
    </lineage>
</organism>
<sequence>MSQLQCVVCKFPVPVSEEDPDSSLSDIFEHVHRKHPDALKKPVELVTLVGENDAAGPEVPC</sequence>
<dbReference type="Proteomes" id="UP001303667">
    <property type="component" value="Segment"/>
</dbReference>
<proteinExistence type="predicted"/>
<keyword evidence="2" id="KW-1185">Reference proteome</keyword>
<evidence type="ECO:0000313" key="2">
    <source>
        <dbReference type="Proteomes" id="UP001303667"/>
    </source>
</evidence>